<evidence type="ECO:0000256" key="5">
    <source>
        <dbReference type="ARBA" id="ARBA00022490"/>
    </source>
</evidence>
<name>A0ABD1QZZ9_9LAMI</name>
<keyword evidence="9" id="KW-0995">Kinetochore</keyword>
<evidence type="ECO:0000256" key="8">
    <source>
        <dbReference type="ARBA" id="ARBA00022776"/>
    </source>
</evidence>
<evidence type="ECO:0000256" key="4">
    <source>
        <dbReference type="ARBA" id="ARBA00022454"/>
    </source>
</evidence>
<dbReference type="PANTHER" id="PTHR48118">
    <property type="entry name" value="SPINDLE AND KINETOCHORE-ASSOCIATED PROTEIN 3"/>
    <property type="match status" value="1"/>
</dbReference>
<keyword evidence="12" id="KW-0137">Centromere</keyword>
<dbReference type="GO" id="GO:0051301">
    <property type="term" value="P:cell division"/>
    <property type="evidence" value="ECO:0007669"/>
    <property type="project" value="UniProtKB-KW"/>
</dbReference>
<keyword evidence="6" id="KW-0132">Cell division</keyword>
<protein>
    <recommendedName>
        <fullName evidence="15">Spindle and kinetochore-associated protein 3</fullName>
    </recommendedName>
</protein>
<comment type="subcellular location">
    <subcellularLocation>
        <location evidence="2">Chromosome</location>
        <location evidence="2">Centromere</location>
        <location evidence="2">Kinetochore</location>
    </subcellularLocation>
    <subcellularLocation>
        <location evidence="1">Cytoplasm</location>
        <location evidence="1">Cytoskeleton</location>
        <location evidence="1">Spindle</location>
    </subcellularLocation>
</comment>
<evidence type="ECO:0000256" key="12">
    <source>
        <dbReference type="ARBA" id="ARBA00023328"/>
    </source>
</evidence>
<evidence type="ECO:0000313" key="14">
    <source>
        <dbReference type="Proteomes" id="UP001604336"/>
    </source>
</evidence>
<dbReference type="AlphaFoldDB" id="A0ABD1QZZ9"/>
<keyword evidence="8" id="KW-0498">Mitosis</keyword>
<dbReference type="GO" id="GO:0005874">
    <property type="term" value="C:microtubule"/>
    <property type="evidence" value="ECO:0007669"/>
    <property type="project" value="UniProtKB-KW"/>
</dbReference>
<comment type="similarity">
    <text evidence="3">Belongs to the SKA3 family.</text>
</comment>
<dbReference type="InterPro" id="IPR033341">
    <property type="entry name" value="SKA3"/>
</dbReference>
<evidence type="ECO:0000256" key="11">
    <source>
        <dbReference type="ARBA" id="ARBA00023306"/>
    </source>
</evidence>
<dbReference type="GO" id="GO:0000776">
    <property type="term" value="C:kinetochore"/>
    <property type="evidence" value="ECO:0007669"/>
    <property type="project" value="UniProtKB-KW"/>
</dbReference>
<keyword evidence="4" id="KW-0158">Chromosome</keyword>
<keyword evidence="14" id="KW-1185">Reference proteome</keyword>
<keyword evidence="7" id="KW-0493">Microtubule</keyword>
<evidence type="ECO:0000256" key="6">
    <source>
        <dbReference type="ARBA" id="ARBA00022618"/>
    </source>
</evidence>
<sequence length="112" mass="13171">MEGEMEDDSKQYEDSKHLINVSRDEYESLPKFMKNLTSWEDLLVAVEKLNSCLGTKRTKLDSFLQQDEIDMLGLGYKAKSYLVLLIKMNRLRVETINGVMSYRVLYKIMKEH</sequence>
<dbReference type="EMBL" id="JBFOLK010000010">
    <property type="protein sequence ID" value="KAL2481780.1"/>
    <property type="molecule type" value="Genomic_DNA"/>
</dbReference>
<reference evidence="14" key="1">
    <citation type="submission" date="2024-07" db="EMBL/GenBank/DDBJ databases">
        <title>Two chromosome-level genome assemblies of Korean endemic species Abeliophyllum distichum and Forsythia ovata (Oleaceae).</title>
        <authorList>
            <person name="Jang H."/>
        </authorList>
    </citation>
    <scope>NUCLEOTIDE SEQUENCE [LARGE SCALE GENOMIC DNA]</scope>
</reference>
<proteinExistence type="inferred from homology"/>
<organism evidence="13 14">
    <name type="scientific">Abeliophyllum distichum</name>
    <dbReference type="NCBI Taxonomy" id="126358"/>
    <lineage>
        <taxon>Eukaryota</taxon>
        <taxon>Viridiplantae</taxon>
        <taxon>Streptophyta</taxon>
        <taxon>Embryophyta</taxon>
        <taxon>Tracheophyta</taxon>
        <taxon>Spermatophyta</taxon>
        <taxon>Magnoliopsida</taxon>
        <taxon>eudicotyledons</taxon>
        <taxon>Gunneridae</taxon>
        <taxon>Pentapetalae</taxon>
        <taxon>asterids</taxon>
        <taxon>lamiids</taxon>
        <taxon>Lamiales</taxon>
        <taxon>Oleaceae</taxon>
        <taxon>Forsythieae</taxon>
        <taxon>Abeliophyllum</taxon>
    </lineage>
</organism>
<gene>
    <name evidence="13" type="ORF">Adt_34746</name>
</gene>
<dbReference type="Proteomes" id="UP001604336">
    <property type="component" value="Unassembled WGS sequence"/>
</dbReference>
<evidence type="ECO:0000256" key="3">
    <source>
        <dbReference type="ARBA" id="ARBA00007716"/>
    </source>
</evidence>
<accession>A0ABD1QZZ9</accession>
<evidence type="ECO:0008006" key="15">
    <source>
        <dbReference type="Google" id="ProtNLM"/>
    </source>
</evidence>
<dbReference type="PANTHER" id="PTHR48118:SF1">
    <property type="entry name" value="SPINDLE AND KINETOCHORE-ASSOCIATED PROTEIN 3"/>
    <property type="match status" value="1"/>
</dbReference>
<evidence type="ECO:0000256" key="9">
    <source>
        <dbReference type="ARBA" id="ARBA00022838"/>
    </source>
</evidence>
<dbReference type="GO" id="GO:0005819">
    <property type="term" value="C:spindle"/>
    <property type="evidence" value="ECO:0007669"/>
    <property type="project" value="UniProtKB-SubCell"/>
</dbReference>
<evidence type="ECO:0000256" key="1">
    <source>
        <dbReference type="ARBA" id="ARBA00004186"/>
    </source>
</evidence>
<keyword evidence="11" id="KW-0131">Cell cycle</keyword>
<comment type="caution">
    <text evidence="13">The sequence shown here is derived from an EMBL/GenBank/DDBJ whole genome shotgun (WGS) entry which is preliminary data.</text>
</comment>
<evidence type="ECO:0000256" key="10">
    <source>
        <dbReference type="ARBA" id="ARBA00023212"/>
    </source>
</evidence>
<keyword evidence="10" id="KW-0206">Cytoskeleton</keyword>
<evidence type="ECO:0000256" key="7">
    <source>
        <dbReference type="ARBA" id="ARBA00022701"/>
    </source>
</evidence>
<evidence type="ECO:0000256" key="2">
    <source>
        <dbReference type="ARBA" id="ARBA00004629"/>
    </source>
</evidence>
<evidence type="ECO:0000313" key="13">
    <source>
        <dbReference type="EMBL" id="KAL2481780.1"/>
    </source>
</evidence>
<keyword evidence="5" id="KW-0963">Cytoplasm</keyword>